<dbReference type="SUPFAM" id="SSF48452">
    <property type="entry name" value="TPR-like"/>
    <property type="match status" value="2"/>
</dbReference>
<dbReference type="PANTHER" id="PTHR16253:SF0">
    <property type="entry name" value="TETRATRICOPEPTIDE REPEAT PROTEIN 22"/>
    <property type="match status" value="1"/>
</dbReference>
<evidence type="ECO:0000256" key="1">
    <source>
        <dbReference type="ARBA" id="ARBA00009024"/>
    </source>
</evidence>
<comment type="caution">
    <text evidence="2">The sequence shown here is derived from an EMBL/GenBank/DDBJ whole genome shotgun (WGS) entry which is preliminary data.</text>
</comment>
<proteinExistence type="inferred from homology"/>
<dbReference type="EMBL" id="VEVO01000005">
    <property type="protein sequence ID" value="KAF0041908.1"/>
    <property type="molecule type" value="Genomic_DNA"/>
</dbReference>
<comment type="similarity">
    <text evidence="1">Belongs to the cornifelin family.</text>
</comment>
<dbReference type="AlphaFoldDB" id="A0A6A4TBY8"/>
<dbReference type="PANTHER" id="PTHR16253">
    <property type="entry name" value="TETRATRICOPEPTIDE REPEAT PROTEIN 22"/>
    <property type="match status" value="1"/>
</dbReference>
<dbReference type="InterPro" id="IPR019734">
    <property type="entry name" value="TPR_rpt"/>
</dbReference>
<dbReference type="Pfam" id="PF04749">
    <property type="entry name" value="PLAC8"/>
    <property type="match status" value="1"/>
</dbReference>
<dbReference type="NCBIfam" id="TIGR01571">
    <property type="entry name" value="A_thal_Cys_rich"/>
    <property type="match status" value="1"/>
</dbReference>
<evidence type="ECO:0000313" key="2">
    <source>
        <dbReference type="EMBL" id="KAF0041908.1"/>
    </source>
</evidence>
<dbReference type="Proteomes" id="UP000438429">
    <property type="component" value="Unassembled WGS sequence"/>
</dbReference>
<accession>A0A6A4TBY8</accession>
<reference evidence="2 3" key="1">
    <citation type="submission" date="2019-06" db="EMBL/GenBank/DDBJ databases">
        <title>Draft genomes of female and male turbot (Scophthalmus maximus).</title>
        <authorList>
            <person name="Xu H."/>
            <person name="Xu X.-W."/>
            <person name="Shao C."/>
            <person name="Chen S."/>
        </authorList>
    </citation>
    <scope>NUCLEOTIDE SEQUENCE [LARGE SCALE GENOMIC DNA]</scope>
    <source>
        <strain evidence="2">Ysfricsl-2016a</strain>
        <tissue evidence="2">Blood</tissue>
    </source>
</reference>
<organism evidence="2 3">
    <name type="scientific">Scophthalmus maximus</name>
    <name type="common">Turbot</name>
    <name type="synonym">Psetta maxima</name>
    <dbReference type="NCBI Taxonomy" id="52904"/>
    <lineage>
        <taxon>Eukaryota</taxon>
        <taxon>Metazoa</taxon>
        <taxon>Chordata</taxon>
        <taxon>Craniata</taxon>
        <taxon>Vertebrata</taxon>
        <taxon>Euteleostomi</taxon>
        <taxon>Actinopterygii</taxon>
        <taxon>Neopterygii</taxon>
        <taxon>Teleostei</taxon>
        <taxon>Neoteleostei</taxon>
        <taxon>Acanthomorphata</taxon>
        <taxon>Carangaria</taxon>
        <taxon>Pleuronectiformes</taxon>
        <taxon>Pleuronectoidei</taxon>
        <taxon>Scophthalmidae</taxon>
        <taxon>Scophthalmus</taxon>
    </lineage>
</organism>
<dbReference type="SMART" id="SM00028">
    <property type="entry name" value="TPR"/>
    <property type="match status" value="4"/>
</dbReference>
<dbReference type="Gene3D" id="1.25.40.10">
    <property type="entry name" value="Tetratricopeptide repeat domain"/>
    <property type="match status" value="3"/>
</dbReference>
<protein>
    <recommendedName>
        <fullName evidence="4">Tetratricopeptide repeat protein 22</fullName>
    </recommendedName>
</protein>
<name>A0A6A4TBY8_SCOMX</name>
<evidence type="ECO:0008006" key="4">
    <source>
        <dbReference type="Google" id="ProtNLM"/>
    </source>
</evidence>
<dbReference type="InterPro" id="IPR011990">
    <property type="entry name" value="TPR-like_helical_dom_sf"/>
</dbReference>
<dbReference type="InterPro" id="IPR042342">
    <property type="entry name" value="TTC22"/>
</dbReference>
<sequence length="655" mass="73340">MDKDNTEDDIESLMEDMDYIPGHFHLKLSLNCDPVGPLTLRHRDTYLKQESLWGELEAEVGYLQYAVRNLLGLLAFHLEQLDTAEEIFRGICKEDPGNLNAWANLGYVYDKLGRELDAGECVEKVSHLMGLDAGEACQEETRLLAARCLAEQAYVHPYDVELDSEDDLRERLTAALTFYNKALDYGGQLIPTEEKRSWYFKMATIYIRLDDIVKSKEDCEYSRITHYNKGLRLLNETLKSEKTQHKALAWCYIGIMLERKEEFNTIPMSIHDCGYSASDPLSCYGTAINMASDDAFILNLLAKVFFLLGKHEMATGISNMALNVLPDPELNWQAYCTRAKINMVFYIRDLEKAKNGQGGIPDRQRLTEARKDLDKVLTVRPCLRTHLEMAQVYYYMGVDALQESLLVDEGAVNCALVSLSHALQFQMGDSLPDLYVLRGRCLQLKGEDQNAAECFKQAVELERPGSADTTALRCLLQALLSVFLQGGPDPSPAITQLEVWVQKAEERPLVTSLPAHTVRFCSIVCVQLSKQDGDAVLQTFYSSAAFLEDNKAASLISPAITAAVGLPLCVPPAAVTLRASIRARYGIKGSLCKDIAASCFCMWCSWCQMHRELKHRKKNPTVVVNMQPAPVMMAAPRNQAAPVLVSNHGVIMTSY</sequence>
<gene>
    <name evidence="2" type="ORF">F2P81_005440</name>
</gene>
<evidence type="ECO:0000313" key="3">
    <source>
        <dbReference type="Proteomes" id="UP000438429"/>
    </source>
</evidence>
<dbReference type="InterPro" id="IPR006461">
    <property type="entry name" value="PLAC_motif_containing"/>
</dbReference>
<dbReference type="Pfam" id="PF13181">
    <property type="entry name" value="TPR_8"/>
    <property type="match status" value="2"/>
</dbReference>